<keyword evidence="7" id="KW-0239">DNA-directed DNA polymerase</keyword>
<dbReference type="GO" id="GO:0006355">
    <property type="term" value="P:regulation of DNA-templated transcription"/>
    <property type="evidence" value="ECO:0007669"/>
    <property type="project" value="InterPro"/>
</dbReference>
<dbReference type="GO" id="GO:0008408">
    <property type="term" value="F:3'-5' exonuclease activity"/>
    <property type="evidence" value="ECO:0007669"/>
    <property type="project" value="InterPro"/>
</dbReference>
<accession>A0A370BI89</accession>
<evidence type="ECO:0000313" key="11">
    <source>
        <dbReference type="EMBL" id="RDG39376.1"/>
    </source>
</evidence>
<feature type="domain" description="HTH merR-type" evidence="10">
    <location>
        <begin position="46"/>
        <end position="116"/>
    </location>
</feature>
<dbReference type="Gene3D" id="3.10.150.10">
    <property type="entry name" value="DNA Polymerase III, subunit A, domain 2"/>
    <property type="match status" value="2"/>
</dbReference>
<dbReference type="GO" id="GO:0009360">
    <property type="term" value="C:DNA polymerase III complex"/>
    <property type="evidence" value="ECO:0007669"/>
    <property type="project" value="InterPro"/>
</dbReference>
<dbReference type="GO" id="GO:0005737">
    <property type="term" value="C:cytoplasm"/>
    <property type="evidence" value="ECO:0007669"/>
    <property type="project" value="UniProtKB-SubCell"/>
</dbReference>
<comment type="caution">
    <text evidence="11">The sequence shown here is derived from an EMBL/GenBank/DDBJ whole genome shotgun (WGS) entry which is preliminary data.</text>
</comment>
<sequence length="410" mass="42211">MDSTTDNTAHGTDGTGGTSGTGGTGATGGATRGTLVDLTLGAPPELLSIGAFARRVGLTPSALRFYDDCRVLAPARVDAVTGYRSYSPDQAIRANMLRSLREAGLPLADVTVVLDGEVAEARAVLERHRATVRQRGSAADAAIAAVLRAMPGPDCPAAGDGTAPGTTRVRLGGAELASAIRQVVPAAGTDPALPVLGRVLVEIDPDEVRLVATDRYRMAIRGLKPVMTVEGPARPLLVAAERLTEIGAWAARCAAVTLEAGPDGARARDTDGTEVRELPLFEGEFPSYREMLRELTPHRHRVIVDRAALLTALGALGDAPGVALALGPDEVTVALPDGSGATRLEAARTDGRALRIGFGPAVLGAALETSVGPDVLLEIATATEPVVVRSADQGGFTTLVMPVALPERTG</sequence>
<dbReference type="SUPFAM" id="SSF55979">
    <property type="entry name" value="DNA clamp"/>
    <property type="match status" value="2"/>
</dbReference>
<keyword evidence="8" id="KW-0238">DNA-binding</keyword>
<dbReference type="GO" id="GO:0003887">
    <property type="term" value="F:DNA-directed DNA polymerase activity"/>
    <property type="evidence" value="ECO:0007669"/>
    <property type="project" value="UniProtKB-KW"/>
</dbReference>
<comment type="similarity">
    <text evidence="2">Belongs to the beta sliding clamp family.</text>
</comment>
<dbReference type="Pfam" id="PF02767">
    <property type="entry name" value="DNA_pol3_beta_2"/>
    <property type="match status" value="1"/>
</dbReference>
<dbReference type="InterPro" id="IPR046938">
    <property type="entry name" value="DNA_clamp_sf"/>
</dbReference>
<dbReference type="PANTHER" id="PTHR30478">
    <property type="entry name" value="DNA POLYMERASE III SUBUNIT BETA"/>
    <property type="match status" value="1"/>
</dbReference>
<dbReference type="PANTHER" id="PTHR30478:SF0">
    <property type="entry name" value="BETA SLIDING CLAMP"/>
    <property type="match status" value="1"/>
</dbReference>
<evidence type="ECO:0000256" key="2">
    <source>
        <dbReference type="ARBA" id="ARBA00010752"/>
    </source>
</evidence>
<dbReference type="RefSeq" id="WP_114622299.1">
    <property type="nucleotide sequence ID" value="NZ_QQNA01000023.1"/>
</dbReference>
<evidence type="ECO:0000256" key="6">
    <source>
        <dbReference type="ARBA" id="ARBA00022705"/>
    </source>
</evidence>
<dbReference type="InterPro" id="IPR009061">
    <property type="entry name" value="DNA-bd_dom_put_sf"/>
</dbReference>
<proteinExistence type="inferred from homology"/>
<evidence type="ECO:0000256" key="4">
    <source>
        <dbReference type="ARBA" id="ARBA00022679"/>
    </source>
</evidence>
<dbReference type="EMBL" id="QQNA01000023">
    <property type="protein sequence ID" value="RDG39376.1"/>
    <property type="molecule type" value="Genomic_DNA"/>
</dbReference>
<dbReference type="GO" id="GO:0006271">
    <property type="term" value="P:DNA strand elongation involved in DNA replication"/>
    <property type="evidence" value="ECO:0007669"/>
    <property type="project" value="TreeGrafter"/>
</dbReference>
<dbReference type="Proteomes" id="UP000253741">
    <property type="component" value="Unassembled WGS sequence"/>
</dbReference>
<dbReference type="Gene3D" id="1.10.1660.10">
    <property type="match status" value="1"/>
</dbReference>
<dbReference type="SMART" id="SM00480">
    <property type="entry name" value="POL3Bc"/>
    <property type="match status" value="1"/>
</dbReference>
<evidence type="ECO:0000256" key="8">
    <source>
        <dbReference type="ARBA" id="ARBA00023125"/>
    </source>
</evidence>
<keyword evidence="6" id="KW-0235">DNA replication</keyword>
<evidence type="ECO:0000259" key="10">
    <source>
        <dbReference type="PROSITE" id="PS50937"/>
    </source>
</evidence>
<organism evidence="11 12">
    <name type="scientific">Streptomyces corynorhini</name>
    <dbReference type="NCBI Taxonomy" id="2282652"/>
    <lineage>
        <taxon>Bacteria</taxon>
        <taxon>Bacillati</taxon>
        <taxon>Actinomycetota</taxon>
        <taxon>Actinomycetes</taxon>
        <taxon>Kitasatosporales</taxon>
        <taxon>Streptomycetaceae</taxon>
        <taxon>Streptomyces</taxon>
    </lineage>
</organism>
<dbReference type="OrthoDB" id="7849865at2"/>
<protein>
    <submittedName>
        <fullName evidence="11">MerR family transcriptional regulator</fullName>
    </submittedName>
</protein>
<reference evidence="11 12" key="1">
    <citation type="submission" date="2018-07" db="EMBL/GenBank/DDBJ databases">
        <title>Streptomyces species from bats.</title>
        <authorList>
            <person name="Dunlap C."/>
        </authorList>
    </citation>
    <scope>NUCLEOTIDE SEQUENCE [LARGE SCALE GENOMIC DNA]</scope>
    <source>
        <strain evidence="11 12">AC230</strain>
    </source>
</reference>
<feature type="region of interest" description="Disordered" evidence="9">
    <location>
        <begin position="1"/>
        <end position="30"/>
    </location>
</feature>
<feature type="compositionally biased region" description="Gly residues" evidence="9">
    <location>
        <begin position="13"/>
        <end position="30"/>
    </location>
</feature>
<dbReference type="SMART" id="SM00422">
    <property type="entry name" value="HTH_MERR"/>
    <property type="match status" value="1"/>
</dbReference>
<keyword evidence="12" id="KW-1185">Reference proteome</keyword>
<dbReference type="GO" id="GO:0003677">
    <property type="term" value="F:DNA binding"/>
    <property type="evidence" value="ECO:0007669"/>
    <property type="project" value="UniProtKB-KW"/>
</dbReference>
<dbReference type="InterPro" id="IPR022637">
    <property type="entry name" value="DNA_polIII_beta_cen"/>
</dbReference>
<keyword evidence="3" id="KW-0963">Cytoplasm</keyword>
<feature type="compositionally biased region" description="Low complexity" evidence="9">
    <location>
        <begin position="1"/>
        <end position="12"/>
    </location>
</feature>
<evidence type="ECO:0000313" key="12">
    <source>
        <dbReference type="Proteomes" id="UP000253741"/>
    </source>
</evidence>
<evidence type="ECO:0000256" key="1">
    <source>
        <dbReference type="ARBA" id="ARBA00004496"/>
    </source>
</evidence>
<evidence type="ECO:0000256" key="7">
    <source>
        <dbReference type="ARBA" id="ARBA00022932"/>
    </source>
</evidence>
<keyword evidence="5" id="KW-0548">Nucleotidyltransferase</keyword>
<name>A0A370BI89_9ACTN</name>
<evidence type="ECO:0000256" key="5">
    <source>
        <dbReference type="ARBA" id="ARBA00022695"/>
    </source>
</evidence>
<evidence type="ECO:0000256" key="9">
    <source>
        <dbReference type="SAM" id="MobiDB-lite"/>
    </source>
</evidence>
<dbReference type="Pfam" id="PF13411">
    <property type="entry name" value="MerR_1"/>
    <property type="match status" value="1"/>
</dbReference>
<comment type="subcellular location">
    <subcellularLocation>
        <location evidence="1">Cytoplasm</location>
    </subcellularLocation>
</comment>
<gene>
    <name evidence="11" type="ORF">DVH02_04160</name>
</gene>
<dbReference type="InterPro" id="IPR001001">
    <property type="entry name" value="DNA_polIII_beta"/>
</dbReference>
<dbReference type="AlphaFoldDB" id="A0A370BI89"/>
<dbReference type="InterPro" id="IPR000551">
    <property type="entry name" value="MerR-type_HTH_dom"/>
</dbReference>
<dbReference type="PROSITE" id="PS50937">
    <property type="entry name" value="HTH_MERR_2"/>
    <property type="match status" value="1"/>
</dbReference>
<dbReference type="SUPFAM" id="SSF46955">
    <property type="entry name" value="Putative DNA-binding domain"/>
    <property type="match status" value="1"/>
</dbReference>
<keyword evidence="4" id="KW-0808">Transferase</keyword>
<evidence type="ECO:0000256" key="3">
    <source>
        <dbReference type="ARBA" id="ARBA00022490"/>
    </source>
</evidence>